<keyword evidence="7" id="KW-1185">Reference proteome</keyword>
<dbReference type="EMBL" id="LK032008">
    <property type="protein sequence ID" value="CDY10950.1"/>
    <property type="molecule type" value="Genomic_DNA"/>
</dbReference>
<sequence length="386" mass="43197">MENKCCGDWNFRGSHAAREASTAHLGFYSSKILAQCDFEKTIYPPLGEPALAHDVAENAVVQAVQNGRGNAYAPSIGLPAAKKAVAEYLNRDLPKKLAPEDVFMTVGCKQAIELAVDLLAKPKANVLIPSPGWPWEVARCIYQKLEIRNYTFLPEKNFEIDFESVRKHADKHTFAIFIINPHNPHGNTYSRAHLNDLANLAKELGIMGWCLPGWRTGWLALHDLDGVFKCTEVVSAAKEFLGITSKPPTVIQEAIPTILNETPKSFFDTRQSYLRDNAELAYSRLDDIPSLKCDFKPEACTFLWTKLILEKFRDINNDLDFCKMLAREENLVVLPGIAFGDRSGWVRHSIDMDTLTLNIAFDKLTDFCDRHTNFSLAMASSTTDGA</sequence>
<name>A0A078F8Z1_BRANA</name>
<dbReference type="CDD" id="cd00609">
    <property type="entry name" value="AAT_like"/>
    <property type="match status" value="1"/>
</dbReference>
<dbReference type="GO" id="GO:0006572">
    <property type="term" value="P:L-tyrosine catabolic process"/>
    <property type="evidence" value="ECO:0000318"/>
    <property type="project" value="GO_Central"/>
</dbReference>
<dbReference type="InterPro" id="IPR015424">
    <property type="entry name" value="PyrdxlP-dep_Trfase"/>
</dbReference>
<dbReference type="PANTHER" id="PTHR45744">
    <property type="entry name" value="TYROSINE AMINOTRANSFERASE"/>
    <property type="match status" value="1"/>
</dbReference>
<dbReference type="Gramene" id="CDY10950">
    <property type="protein sequence ID" value="CDY10950"/>
    <property type="gene ID" value="GSBRNA2T00048881001"/>
</dbReference>
<evidence type="ECO:0000256" key="3">
    <source>
        <dbReference type="ARBA" id="ARBA00022898"/>
    </source>
</evidence>
<dbReference type="GO" id="GO:0005829">
    <property type="term" value="C:cytosol"/>
    <property type="evidence" value="ECO:0000318"/>
    <property type="project" value="GO_Central"/>
</dbReference>
<proteinExistence type="inferred from homology"/>
<dbReference type="PIRSF" id="PIRSF000517">
    <property type="entry name" value="Tyr_transaminase"/>
    <property type="match status" value="1"/>
</dbReference>
<gene>
    <name evidence="6" type="primary">BnaA03g46090D</name>
    <name evidence="6" type="ORF">GSBRNA2T00048881001</name>
</gene>
<evidence type="ECO:0000256" key="4">
    <source>
        <dbReference type="PIRNR" id="PIRNR000517"/>
    </source>
</evidence>
<organism evidence="6 7">
    <name type="scientific">Brassica napus</name>
    <name type="common">Rape</name>
    <dbReference type="NCBI Taxonomy" id="3708"/>
    <lineage>
        <taxon>Eukaryota</taxon>
        <taxon>Viridiplantae</taxon>
        <taxon>Streptophyta</taxon>
        <taxon>Embryophyta</taxon>
        <taxon>Tracheophyta</taxon>
        <taxon>Spermatophyta</taxon>
        <taxon>Magnoliopsida</taxon>
        <taxon>eudicotyledons</taxon>
        <taxon>Gunneridae</taxon>
        <taxon>Pentapetalae</taxon>
        <taxon>rosids</taxon>
        <taxon>malvids</taxon>
        <taxon>Brassicales</taxon>
        <taxon>Brassicaceae</taxon>
        <taxon>Brassiceae</taxon>
        <taxon>Brassica</taxon>
    </lineage>
</organism>
<dbReference type="Proteomes" id="UP000028999">
    <property type="component" value="Unassembled WGS sequence"/>
</dbReference>
<dbReference type="Gene3D" id="3.90.1150.10">
    <property type="entry name" value="Aspartate Aminotransferase, domain 1"/>
    <property type="match status" value="1"/>
</dbReference>
<comment type="cofactor">
    <cofactor evidence="1 4">
        <name>pyridoxal 5'-phosphate</name>
        <dbReference type="ChEBI" id="CHEBI:597326"/>
    </cofactor>
</comment>
<protein>
    <submittedName>
        <fullName evidence="6">BnaA03g46090D protein</fullName>
    </submittedName>
</protein>
<dbReference type="InterPro" id="IPR005958">
    <property type="entry name" value="TyrNic_aminoTrfase"/>
</dbReference>
<dbReference type="InterPro" id="IPR015421">
    <property type="entry name" value="PyrdxlP-dep_Trfase_major"/>
</dbReference>
<reference evidence="6 7" key="1">
    <citation type="journal article" date="2014" name="Science">
        <title>Plant genetics. Early allopolyploid evolution in the post-Neolithic Brassica napus oilseed genome.</title>
        <authorList>
            <person name="Chalhoub B."/>
            <person name="Denoeud F."/>
            <person name="Liu S."/>
            <person name="Parkin I.A."/>
            <person name="Tang H."/>
            <person name="Wang X."/>
            <person name="Chiquet J."/>
            <person name="Belcram H."/>
            <person name="Tong C."/>
            <person name="Samans B."/>
            <person name="Correa M."/>
            <person name="Da Silva C."/>
            <person name="Just J."/>
            <person name="Falentin C."/>
            <person name="Koh C.S."/>
            <person name="Le Clainche I."/>
            <person name="Bernard M."/>
            <person name="Bento P."/>
            <person name="Noel B."/>
            <person name="Labadie K."/>
            <person name="Alberti A."/>
            <person name="Charles M."/>
            <person name="Arnaud D."/>
            <person name="Guo H."/>
            <person name="Daviaud C."/>
            <person name="Alamery S."/>
            <person name="Jabbari K."/>
            <person name="Zhao M."/>
            <person name="Edger P.P."/>
            <person name="Chelaifa H."/>
            <person name="Tack D."/>
            <person name="Lassalle G."/>
            <person name="Mestiri I."/>
            <person name="Schnel N."/>
            <person name="Le Paslier M.C."/>
            <person name="Fan G."/>
            <person name="Renault V."/>
            <person name="Bayer P.E."/>
            <person name="Golicz A.A."/>
            <person name="Manoli S."/>
            <person name="Lee T.H."/>
            <person name="Thi V.H."/>
            <person name="Chalabi S."/>
            <person name="Hu Q."/>
            <person name="Fan C."/>
            <person name="Tollenaere R."/>
            <person name="Lu Y."/>
            <person name="Battail C."/>
            <person name="Shen J."/>
            <person name="Sidebottom C.H."/>
            <person name="Wang X."/>
            <person name="Canaguier A."/>
            <person name="Chauveau A."/>
            <person name="Berard A."/>
            <person name="Deniot G."/>
            <person name="Guan M."/>
            <person name="Liu Z."/>
            <person name="Sun F."/>
            <person name="Lim Y.P."/>
            <person name="Lyons E."/>
            <person name="Town C.D."/>
            <person name="Bancroft I."/>
            <person name="Wang X."/>
            <person name="Meng J."/>
            <person name="Ma J."/>
            <person name="Pires J.C."/>
            <person name="King G.J."/>
            <person name="Brunel D."/>
            <person name="Delourme R."/>
            <person name="Renard M."/>
            <person name="Aury J.M."/>
            <person name="Adams K.L."/>
            <person name="Batley J."/>
            <person name="Snowdon R.J."/>
            <person name="Tost J."/>
            <person name="Edwards D."/>
            <person name="Zhou Y."/>
            <person name="Hua W."/>
            <person name="Sharpe A.G."/>
            <person name="Paterson A.H."/>
            <person name="Guan C."/>
            <person name="Wincker P."/>
        </authorList>
    </citation>
    <scope>NUCLEOTIDE SEQUENCE [LARGE SCALE GENOMIC DNA]</scope>
    <source>
        <strain evidence="7">cv. Darmor-bzh</strain>
    </source>
</reference>
<dbReference type="AlphaFoldDB" id="A0A078F8Z1"/>
<keyword evidence="3 4" id="KW-0663">Pyridoxal phosphate</keyword>
<dbReference type="InterPro" id="IPR004839">
    <property type="entry name" value="Aminotransferase_I/II_large"/>
</dbReference>
<dbReference type="PaxDb" id="3708-A0A078F8Z1"/>
<dbReference type="GO" id="GO:0030170">
    <property type="term" value="F:pyridoxal phosphate binding"/>
    <property type="evidence" value="ECO:0007669"/>
    <property type="project" value="InterPro"/>
</dbReference>
<feature type="domain" description="Aminotransferase class I/classII large" evidence="5">
    <location>
        <begin position="211"/>
        <end position="363"/>
    </location>
</feature>
<dbReference type="GO" id="GO:0004838">
    <property type="term" value="F:L-tyrosine-2-oxoglutarate transaminase activity"/>
    <property type="evidence" value="ECO:0000318"/>
    <property type="project" value="GO_Central"/>
</dbReference>
<evidence type="ECO:0000313" key="7">
    <source>
        <dbReference type="Proteomes" id="UP000028999"/>
    </source>
</evidence>
<dbReference type="PANTHER" id="PTHR45744:SF24">
    <property type="entry name" value="AMINOTRANSFERASE CLASS I_CLASSII DOMAIN-CONTAINING PROTEIN"/>
    <property type="match status" value="1"/>
</dbReference>
<dbReference type="Pfam" id="PF00155">
    <property type="entry name" value="Aminotran_1_2"/>
    <property type="match status" value="2"/>
</dbReference>
<dbReference type="InterPro" id="IPR015422">
    <property type="entry name" value="PyrdxlP-dep_Trfase_small"/>
</dbReference>
<dbReference type="SUPFAM" id="SSF53383">
    <property type="entry name" value="PLP-dependent transferases"/>
    <property type="match status" value="1"/>
</dbReference>
<evidence type="ECO:0000259" key="5">
    <source>
        <dbReference type="Pfam" id="PF00155"/>
    </source>
</evidence>
<feature type="domain" description="Aminotransferase class I/classII large" evidence="5">
    <location>
        <begin position="59"/>
        <end position="207"/>
    </location>
</feature>
<evidence type="ECO:0000256" key="2">
    <source>
        <dbReference type="ARBA" id="ARBA00007441"/>
    </source>
</evidence>
<evidence type="ECO:0000313" key="6">
    <source>
        <dbReference type="EMBL" id="CDY10950.1"/>
    </source>
</evidence>
<comment type="similarity">
    <text evidence="2 4">Belongs to the class-I pyridoxal-phosphate-dependent aminotransferase family.</text>
</comment>
<evidence type="ECO:0000256" key="1">
    <source>
        <dbReference type="ARBA" id="ARBA00001933"/>
    </source>
</evidence>
<dbReference type="STRING" id="3708.A0A078F8Z1"/>
<accession>A0A078F8Z1</accession>
<dbReference type="Gene3D" id="3.40.640.10">
    <property type="entry name" value="Type I PLP-dependent aspartate aminotransferase-like (Major domain)"/>
    <property type="match status" value="1"/>
</dbReference>